<dbReference type="InterPro" id="IPR016064">
    <property type="entry name" value="NAD/diacylglycerol_kinase_sf"/>
</dbReference>
<dbReference type="EMBL" id="CALLCH030000003">
    <property type="protein sequence ID" value="CAI4211975.1"/>
    <property type="molecule type" value="Genomic_DNA"/>
</dbReference>
<proteinExistence type="predicted"/>
<dbReference type="GO" id="GO:0016773">
    <property type="term" value="F:phosphotransferase activity, alcohol group as acceptor"/>
    <property type="evidence" value="ECO:0007669"/>
    <property type="project" value="UniProtKB-ARBA"/>
</dbReference>
<evidence type="ECO:0000256" key="1">
    <source>
        <dbReference type="SAM" id="MobiDB-lite"/>
    </source>
</evidence>
<dbReference type="GO" id="GO:0046512">
    <property type="term" value="P:sphingosine biosynthetic process"/>
    <property type="evidence" value="ECO:0007669"/>
    <property type="project" value="TreeGrafter"/>
</dbReference>
<dbReference type="GO" id="GO:0016020">
    <property type="term" value="C:membrane"/>
    <property type="evidence" value="ECO:0007669"/>
    <property type="project" value="TreeGrafter"/>
</dbReference>
<dbReference type="OrthoDB" id="3853857at2759"/>
<protein>
    <recommendedName>
        <fullName evidence="2">DAGKc domain-containing protein</fullName>
    </recommendedName>
</protein>
<organism evidence="3 4">
    <name type="scientific">Parascedosporium putredinis</name>
    <dbReference type="NCBI Taxonomy" id="1442378"/>
    <lineage>
        <taxon>Eukaryota</taxon>
        <taxon>Fungi</taxon>
        <taxon>Dikarya</taxon>
        <taxon>Ascomycota</taxon>
        <taxon>Pezizomycotina</taxon>
        <taxon>Sordariomycetes</taxon>
        <taxon>Hypocreomycetidae</taxon>
        <taxon>Microascales</taxon>
        <taxon>Microascaceae</taxon>
        <taxon>Parascedosporium</taxon>
    </lineage>
</organism>
<evidence type="ECO:0000259" key="2">
    <source>
        <dbReference type="PROSITE" id="PS50146"/>
    </source>
</evidence>
<dbReference type="Proteomes" id="UP000838763">
    <property type="component" value="Unassembled WGS sequence"/>
</dbReference>
<dbReference type="InterPro" id="IPR017438">
    <property type="entry name" value="ATP-NAD_kinase_N"/>
</dbReference>
<keyword evidence="4" id="KW-1185">Reference proteome</keyword>
<dbReference type="GO" id="GO:0001727">
    <property type="term" value="F:lipid kinase activity"/>
    <property type="evidence" value="ECO:0007669"/>
    <property type="project" value="TreeGrafter"/>
</dbReference>
<dbReference type="SUPFAM" id="SSF111331">
    <property type="entry name" value="NAD kinase/diacylglycerol kinase-like"/>
    <property type="match status" value="1"/>
</dbReference>
<dbReference type="AlphaFoldDB" id="A0A9P1M707"/>
<dbReference type="PANTHER" id="PTHR12358">
    <property type="entry name" value="SPHINGOSINE KINASE"/>
    <property type="match status" value="1"/>
</dbReference>
<dbReference type="GO" id="GO:0005737">
    <property type="term" value="C:cytoplasm"/>
    <property type="evidence" value="ECO:0007669"/>
    <property type="project" value="TreeGrafter"/>
</dbReference>
<dbReference type="Pfam" id="PF00781">
    <property type="entry name" value="DAGK_cat"/>
    <property type="match status" value="1"/>
</dbReference>
<evidence type="ECO:0000313" key="3">
    <source>
        <dbReference type="EMBL" id="CAI4211975.1"/>
    </source>
</evidence>
<comment type="caution">
    <text evidence="3">The sequence shown here is derived from an EMBL/GenBank/DDBJ whole genome shotgun (WGS) entry which is preliminary data.</text>
</comment>
<sequence>MASTTVEMTATLNAPTPDYKLAEDTLDGEPVAAGDDIIVVDGSSTLSLGPDSLVLTKSTHAKPKRTCGIIPTSDSSNASESIPLYNVLWAELASPSTLVIDFATQQSSKNSAWETYGPAKLRKRAKVLVNPHAGPGGADKLWEHEAKPIFEAARMALDVVRTKYSGEAIEIAEKTDIDAYDTIVACSGDGLPHEIFNGLGKRPDARKALAQLAVSHIPCGSGNAMSCNLYGTHRASLAALAIVKGVPTPMDLVSITQGDRRILSFLSQSLGIVAESDLATEHLRWMGGTRFTYGFLVRLFRKMVYPCDLAVQVEIEHKDDVKEHYRRVRSYHSLDALANGVDGAGDSGRSAADETADSGSSVAAAGSSEEGLPPLKYGTVNDKLPEGWELVRYEKMGNFYCGNMAYMAPDANFFSAACVNDGLMDLVCIDGDVSPLTSIGLLLSVESGKFFENPLVSYRKIKAFRIIPRDQKDGYISIDGERVPFEPFQAEVHKGLGTVISKSGDFEAPGPRDWDNVTLADRLMA</sequence>
<feature type="domain" description="DAGKc" evidence="2">
    <location>
        <begin position="120"/>
        <end position="259"/>
    </location>
</feature>
<dbReference type="Gene3D" id="2.60.200.40">
    <property type="match status" value="1"/>
</dbReference>
<dbReference type="InterPro" id="IPR050187">
    <property type="entry name" value="Lipid_Phosphate_FormReg"/>
</dbReference>
<dbReference type="Gene3D" id="3.40.50.10330">
    <property type="entry name" value="Probable inorganic polyphosphate/atp-NAD kinase, domain 1"/>
    <property type="match status" value="1"/>
</dbReference>
<dbReference type="InterPro" id="IPR055916">
    <property type="entry name" value="DUF7493"/>
</dbReference>
<feature type="region of interest" description="Disordered" evidence="1">
    <location>
        <begin position="345"/>
        <end position="370"/>
    </location>
</feature>
<dbReference type="InterPro" id="IPR001206">
    <property type="entry name" value="Diacylglycerol_kinase_cat_dom"/>
</dbReference>
<reference evidence="3" key="1">
    <citation type="submission" date="2022-11" db="EMBL/GenBank/DDBJ databases">
        <authorList>
            <person name="Scott C."/>
            <person name="Bruce N."/>
        </authorList>
    </citation>
    <scope>NUCLEOTIDE SEQUENCE</scope>
</reference>
<feature type="compositionally biased region" description="Low complexity" evidence="1">
    <location>
        <begin position="358"/>
        <end position="370"/>
    </location>
</feature>
<accession>A0A9P1M707</accession>
<evidence type="ECO:0000313" key="4">
    <source>
        <dbReference type="Proteomes" id="UP000838763"/>
    </source>
</evidence>
<dbReference type="SMART" id="SM00046">
    <property type="entry name" value="DAGKc"/>
    <property type="match status" value="1"/>
</dbReference>
<dbReference type="Pfam" id="PF24321">
    <property type="entry name" value="DUF7493"/>
    <property type="match status" value="1"/>
</dbReference>
<dbReference type="PROSITE" id="PS50146">
    <property type="entry name" value="DAGK"/>
    <property type="match status" value="1"/>
</dbReference>
<name>A0A9P1M707_9PEZI</name>
<gene>
    <name evidence="3" type="ORF">PPNO1_LOCUS1746</name>
</gene>
<dbReference type="PANTHER" id="PTHR12358:SF31">
    <property type="entry name" value="ACYLGLYCEROL KINASE, MITOCHONDRIAL"/>
    <property type="match status" value="1"/>
</dbReference>